<comment type="similarity">
    <text evidence="2">Belongs to the CobB/CobQ family. CobQ subfamily.</text>
</comment>
<evidence type="ECO:0000256" key="3">
    <source>
        <dbReference type="ARBA" id="ARBA00022573"/>
    </source>
</evidence>
<dbReference type="EMBL" id="JAESVA010000002">
    <property type="protein sequence ID" value="MCB8879803.1"/>
    <property type="molecule type" value="Genomic_DNA"/>
</dbReference>
<organism evidence="12 13">
    <name type="scientific">Acidisoma cellulosilyticum</name>
    <dbReference type="NCBI Taxonomy" id="2802395"/>
    <lineage>
        <taxon>Bacteria</taxon>
        <taxon>Pseudomonadati</taxon>
        <taxon>Pseudomonadota</taxon>
        <taxon>Alphaproteobacteria</taxon>
        <taxon>Acetobacterales</taxon>
        <taxon>Acidocellaceae</taxon>
        <taxon>Acidisoma</taxon>
    </lineage>
</organism>
<dbReference type="Pfam" id="PF07685">
    <property type="entry name" value="GATase_3"/>
    <property type="match status" value="1"/>
</dbReference>
<dbReference type="AlphaFoldDB" id="A0A963Z0W2"/>
<dbReference type="NCBIfam" id="NF002204">
    <property type="entry name" value="PRK01077.1"/>
    <property type="match status" value="1"/>
</dbReference>
<feature type="active site" description="Nucleophile" evidence="9">
    <location>
        <position position="331"/>
    </location>
</feature>
<dbReference type="InterPro" id="IPR029062">
    <property type="entry name" value="Class_I_gatase-like"/>
</dbReference>
<dbReference type="GO" id="GO:0005524">
    <property type="term" value="F:ATP binding"/>
    <property type="evidence" value="ECO:0007669"/>
    <property type="project" value="UniProtKB-UniRule"/>
</dbReference>
<comment type="similarity">
    <text evidence="9">Belongs to the CobB/CbiA family.</text>
</comment>
<evidence type="ECO:0000256" key="6">
    <source>
        <dbReference type="ARBA" id="ARBA00022840"/>
    </source>
</evidence>
<comment type="function">
    <text evidence="9">Catalyzes the ATP-dependent amidation of the two carboxylate groups at positions a and c of cobyrinate, using either L-glutamine or ammonia as the nitrogen source.</text>
</comment>
<dbReference type="HAMAP" id="MF_00027">
    <property type="entry name" value="CobB_CbiA"/>
    <property type="match status" value="1"/>
</dbReference>
<dbReference type="CDD" id="cd05388">
    <property type="entry name" value="CobB_N"/>
    <property type="match status" value="1"/>
</dbReference>
<dbReference type="Gene3D" id="3.40.50.300">
    <property type="entry name" value="P-loop containing nucleotide triphosphate hydrolases"/>
    <property type="match status" value="1"/>
</dbReference>
<keyword evidence="7 9" id="KW-0460">Magnesium</keyword>
<keyword evidence="5 9" id="KW-0547">Nucleotide-binding</keyword>
<comment type="caution">
    <text evidence="12">The sequence shown here is derived from an EMBL/GenBank/DDBJ whole genome shotgun (WGS) entry which is preliminary data.</text>
</comment>
<comment type="domain">
    <text evidence="9">Comprises of two domains. The C-terminal domain contains the binding site for glutamine and catalyzes the hydrolysis of this substrate to glutamate and ammonia. The N-terminal domain is anticipated to bind ATP and cobyrinate and catalyzes the ultimate synthesis of the diamide product. The ammonia produced via the glutaminase domain is probably translocated to the adjacent domain via a molecular tunnel, where it reacts with an activated intermediate.</text>
</comment>
<evidence type="ECO:0000256" key="7">
    <source>
        <dbReference type="ARBA" id="ARBA00022842"/>
    </source>
</evidence>
<evidence type="ECO:0000256" key="4">
    <source>
        <dbReference type="ARBA" id="ARBA00022598"/>
    </source>
</evidence>
<evidence type="ECO:0000313" key="13">
    <source>
        <dbReference type="Proteomes" id="UP000721844"/>
    </source>
</evidence>
<dbReference type="PROSITE" id="PS51274">
    <property type="entry name" value="GATASE_COBBQ"/>
    <property type="match status" value="1"/>
</dbReference>
<protein>
    <recommendedName>
        <fullName evidence="9">Cobyrinate a,c-diamide synthase</fullName>
        <ecNumber evidence="9">6.3.5.11</ecNumber>
    </recommendedName>
    <alternativeName>
        <fullName evidence="9">Cobyrinic acid a,c-diamide synthetase</fullName>
    </alternativeName>
</protein>
<name>A0A963Z0W2_9PROT</name>
<keyword evidence="4 9" id="KW-0436">Ligase</keyword>
<evidence type="ECO:0000256" key="1">
    <source>
        <dbReference type="ARBA" id="ARBA00001946"/>
    </source>
</evidence>
<evidence type="ECO:0000256" key="2">
    <source>
        <dbReference type="ARBA" id="ARBA00006205"/>
    </source>
</evidence>
<gene>
    <name evidence="9" type="primary">cbiA</name>
    <name evidence="12" type="ORF">ACELLULO517_06120</name>
</gene>
<proteinExistence type="inferred from homology"/>
<dbReference type="Pfam" id="PF01656">
    <property type="entry name" value="CbiA"/>
    <property type="match status" value="1"/>
</dbReference>
<feature type="domain" description="CobB/CobQ-like glutamine amidotransferase" evidence="11">
    <location>
        <begin position="249"/>
        <end position="439"/>
    </location>
</feature>
<evidence type="ECO:0000259" key="10">
    <source>
        <dbReference type="Pfam" id="PF01656"/>
    </source>
</evidence>
<keyword evidence="8 9" id="KW-0315">Glutamine amidotransferase</keyword>
<sequence length="440" mass="45578">MMAKGIILAAPRSGSGKTTVTLGLAAALKARGLTVAVAKSGPDYIDPAFHAAATGRPVLNLDSWAMPPELLDGLLAEAASGADILLIEASMGLFDGADVGAAPAGASGRAADLAARYDLPVVLVTDVSGQSQTAAAVARGFMGFEAGVDIAGIILNRCGSPKHDAGIRPAMAAIGLPVLGSLLRDKRLTLPERHLGLVQAEETGDLASRISELAALAAARFDLDAILALARPIRPAATVMPAVRPTGQRIAVAKDAAFTFLYPHLLAGWRAQGAEISFFSPLADEIPDDSANACWLPGGYPELHGPALAAAQVFKKGLQAFAETRPVHGECGGYMVLGAVLTDAAGQTHEMVRLLNHATSFAVRKMHLGYRRARLLSDNPLGPQGMRLRGHEFHYATVSDPGDDAPFVELADAKGLSLGAAGSSRGLVSGSFFHLIAQEE</sequence>
<comment type="pathway">
    <text evidence="9">Cofactor biosynthesis; adenosylcobalamin biosynthesis; cob(II)yrinate a,c-diamide from sirohydrochlorin (anaerobic route): step 10/10.</text>
</comment>
<dbReference type="PANTHER" id="PTHR43873">
    <property type="entry name" value="COBYRINATE A,C-DIAMIDE SYNTHASE"/>
    <property type="match status" value="1"/>
</dbReference>
<keyword evidence="3 9" id="KW-0169">Cobalamin biosynthesis</keyword>
<dbReference type="SUPFAM" id="SSF52317">
    <property type="entry name" value="Class I glutamine amidotransferase-like"/>
    <property type="match status" value="1"/>
</dbReference>
<dbReference type="SUPFAM" id="SSF52540">
    <property type="entry name" value="P-loop containing nucleoside triphosphate hydrolases"/>
    <property type="match status" value="1"/>
</dbReference>
<feature type="domain" description="CobQ/CobB/MinD/ParA nucleotide binding" evidence="10">
    <location>
        <begin position="6"/>
        <end position="195"/>
    </location>
</feature>
<keyword evidence="13" id="KW-1185">Reference proteome</keyword>
<dbReference type="GO" id="GO:0042242">
    <property type="term" value="F:cobyrinic acid a,c-diamide synthase activity"/>
    <property type="evidence" value="ECO:0007669"/>
    <property type="project" value="UniProtKB-UniRule"/>
</dbReference>
<dbReference type="InterPro" id="IPR004484">
    <property type="entry name" value="CbiA/CobB_synth"/>
</dbReference>
<dbReference type="Proteomes" id="UP000721844">
    <property type="component" value="Unassembled WGS sequence"/>
</dbReference>
<evidence type="ECO:0000256" key="8">
    <source>
        <dbReference type="ARBA" id="ARBA00022962"/>
    </source>
</evidence>
<dbReference type="NCBIfam" id="TIGR00379">
    <property type="entry name" value="cobB"/>
    <property type="match status" value="1"/>
</dbReference>
<comment type="catalytic activity">
    <reaction evidence="9">
        <text>cob(II)yrinate + 2 L-glutamine + 2 ATP + 2 H2O = cob(II)yrinate a,c diamide + 2 L-glutamate + 2 ADP + 2 phosphate + 2 H(+)</text>
        <dbReference type="Rhea" id="RHEA:26289"/>
        <dbReference type="ChEBI" id="CHEBI:15377"/>
        <dbReference type="ChEBI" id="CHEBI:15378"/>
        <dbReference type="ChEBI" id="CHEBI:29985"/>
        <dbReference type="ChEBI" id="CHEBI:30616"/>
        <dbReference type="ChEBI" id="CHEBI:43474"/>
        <dbReference type="ChEBI" id="CHEBI:58359"/>
        <dbReference type="ChEBI" id="CHEBI:58537"/>
        <dbReference type="ChEBI" id="CHEBI:58894"/>
        <dbReference type="ChEBI" id="CHEBI:456216"/>
        <dbReference type="EC" id="6.3.5.11"/>
    </reaction>
</comment>
<evidence type="ECO:0000256" key="5">
    <source>
        <dbReference type="ARBA" id="ARBA00022741"/>
    </source>
</evidence>
<dbReference type="GO" id="GO:0009236">
    <property type="term" value="P:cobalamin biosynthetic process"/>
    <property type="evidence" value="ECO:0007669"/>
    <property type="project" value="UniProtKB-UniRule"/>
</dbReference>
<comment type="cofactor">
    <cofactor evidence="1 9">
        <name>Mg(2+)</name>
        <dbReference type="ChEBI" id="CHEBI:18420"/>
    </cofactor>
</comment>
<evidence type="ECO:0000259" key="11">
    <source>
        <dbReference type="Pfam" id="PF07685"/>
    </source>
</evidence>
<dbReference type="InterPro" id="IPR027417">
    <property type="entry name" value="P-loop_NTPase"/>
</dbReference>
<dbReference type="PANTHER" id="PTHR43873:SF1">
    <property type="entry name" value="COBYRINATE A,C-DIAMIDE SYNTHASE"/>
    <property type="match status" value="1"/>
</dbReference>
<reference evidence="12 13" key="1">
    <citation type="journal article" date="2021" name="Microorganisms">
        <title>Acidisoma silvae sp. nov. and Acidisomacellulosilytica sp. nov., Two Acidophilic Bacteria Isolated from Decaying Wood, Hydrolyzing Cellulose and Producing Poly-3-hydroxybutyrate.</title>
        <authorList>
            <person name="Mieszkin S."/>
            <person name="Pouder E."/>
            <person name="Uroz S."/>
            <person name="Simon-Colin C."/>
            <person name="Alain K."/>
        </authorList>
    </citation>
    <scope>NUCLEOTIDE SEQUENCE [LARGE SCALE GENOMIC DNA]</scope>
    <source>
        <strain evidence="12 13">HW T5.17</strain>
    </source>
</reference>
<accession>A0A963Z0W2</accession>
<dbReference type="EC" id="6.3.5.11" evidence="9"/>
<evidence type="ECO:0000313" key="12">
    <source>
        <dbReference type="EMBL" id="MCB8879803.1"/>
    </source>
</evidence>
<comment type="miscellaneous">
    <text evidence="9">The a and c carboxylates of cobyrinate are activated for nucleophilic attack via formation of a phosphorylated intermediate by ATP. CbiA catalyzes first the amidation of the c-carboxylate, and then that of the a-carboxylate.</text>
</comment>
<dbReference type="InterPro" id="IPR011698">
    <property type="entry name" value="GATase_3"/>
</dbReference>
<feature type="site" description="Increases nucleophilicity of active site Cys" evidence="9">
    <location>
        <position position="434"/>
    </location>
</feature>
<evidence type="ECO:0000256" key="9">
    <source>
        <dbReference type="HAMAP-Rule" id="MF_00027"/>
    </source>
</evidence>
<dbReference type="InterPro" id="IPR002586">
    <property type="entry name" value="CobQ/CobB/MinD/ParA_Nub-bd_dom"/>
</dbReference>
<keyword evidence="6 9" id="KW-0067">ATP-binding</keyword>